<reference evidence="2 3" key="1">
    <citation type="submission" date="2015-07" db="EMBL/GenBank/DDBJ databases">
        <title>The genome of Melipona quadrifasciata.</title>
        <authorList>
            <person name="Pan H."/>
            <person name="Kapheim K."/>
        </authorList>
    </citation>
    <scope>NUCLEOTIDE SEQUENCE [LARGE SCALE GENOMIC DNA]</scope>
    <source>
        <strain evidence="2">0111107301</strain>
        <tissue evidence="2">Whole body</tissue>
    </source>
</reference>
<evidence type="ECO:0000313" key="3">
    <source>
        <dbReference type="Proteomes" id="UP000053105"/>
    </source>
</evidence>
<feature type="region of interest" description="Disordered" evidence="1">
    <location>
        <begin position="1"/>
        <end position="20"/>
    </location>
</feature>
<organism evidence="2 3">
    <name type="scientific">Melipona quadrifasciata</name>
    <dbReference type="NCBI Taxonomy" id="166423"/>
    <lineage>
        <taxon>Eukaryota</taxon>
        <taxon>Metazoa</taxon>
        <taxon>Ecdysozoa</taxon>
        <taxon>Arthropoda</taxon>
        <taxon>Hexapoda</taxon>
        <taxon>Insecta</taxon>
        <taxon>Pterygota</taxon>
        <taxon>Neoptera</taxon>
        <taxon>Endopterygota</taxon>
        <taxon>Hymenoptera</taxon>
        <taxon>Apocrita</taxon>
        <taxon>Aculeata</taxon>
        <taxon>Apoidea</taxon>
        <taxon>Anthophila</taxon>
        <taxon>Apidae</taxon>
        <taxon>Melipona</taxon>
    </lineage>
</organism>
<evidence type="ECO:0000256" key="1">
    <source>
        <dbReference type="SAM" id="MobiDB-lite"/>
    </source>
</evidence>
<proteinExistence type="predicted"/>
<name>A0A0N0BC18_9HYME</name>
<dbReference type="AlphaFoldDB" id="A0A0N0BC18"/>
<dbReference type="Proteomes" id="UP000053105">
    <property type="component" value="Unassembled WGS sequence"/>
</dbReference>
<evidence type="ECO:0000313" key="2">
    <source>
        <dbReference type="EMBL" id="KOX68368.1"/>
    </source>
</evidence>
<protein>
    <submittedName>
        <fullName evidence="2">Uncharacterized protein</fullName>
    </submittedName>
</protein>
<dbReference type="EMBL" id="KQ435933">
    <property type="protein sequence ID" value="KOX68368.1"/>
    <property type="molecule type" value="Genomic_DNA"/>
</dbReference>
<gene>
    <name evidence="2" type="ORF">WN51_07589</name>
</gene>
<accession>A0A0N0BC18</accession>
<keyword evidence="3" id="KW-1185">Reference proteome</keyword>
<sequence>MPPPPPPSGSSSMQRSDDPRVHATHEYLIPDSGESNVNGVRKSSSLACTSVQTPPWTLLIATMENKIWETESLQNRMQSCCVE</sequence>